<dbReference type="STRING" id="142842.SAMN02745118_00259"/>
<dbReference type="RefSeq" id="WP_078808783.1">
    <property type="nucleotide sequence ID" value="NZ_FUWM01000003.1"/>
</dbReference>
<dbReference type="Pfam" id="PF02826">
    <property type="entry name" value="2-Hacid_dh_C"/>
    <property type="match status" value="1"/>
</dbReference>
<evidence type="ECO:0000313" key="4">
    <source>
        <dbReference type="Proteomes" id="UP000190625"/>
    </source>
</evidence>
<evidence type="ECO:0000259" key="2">
    <source>
        <dbReference type="Pfam" id="PF16924"/>
    </source>
</evidence>
<evidence type="ECO:0000259" key="1">
    <source>
        <dbReference type="Pfam" id="PF02826"/>
    </source>
</evidence>
<reference evidence="4" key="1">
    <citation type="submission" date="2017-02" db="EMBL/GenBank/DDBJ databases">
        <authorList>
            <person name="Varghese N."/>
            <person name="Submissions S."/>
        </authorList>
    </citation>
    <scope>NUCLEOTIDE SEQUENCE [LARGE SCALE GENOMIC DNA]</scope>
    <source>
        <strain evidence="4">ATCC BAA-73</strain>
    </source>
</reference>
<dbReference type="OrthoDB" id="8840764at2"/>
<dbReference type="AlphaFoldDB" id="A0A1T4JNE2"/>
<proteinExistence type="predicted"/>
<keyword evidence="4" id="KW-1185">Reference proteome</keyword>
<dbReference type="Proteomes" id="UP000190625">
    <property type="component" value="Unassembled WGS sequence"/>
</dbReference>
<evidence type="ECO:0000313" key="3">
    <source>
        <dbReference type="EMBL" id="SJZ31661.1"/>
    </source>
</evidence>
<dbReference type="InterPro" id="IPR006140">
    <property type="entry name" value="D-isomer_DH_NAD-bd"/>
</dbReference>
<organism evidence="3 4">
    <name type="scientific">Selenihalanaerobacter shriftii</name>
    <dbReference type="NCBI Taxonomy" id="142842"/>
    <lineage>
        <taxon>Bacteria</taxon>
        <taxon>Bacillati</taxon>
        <taxon>Bacillota</taxon>
        <taxon>Clostridia</taxon>
        <taxon>Halanaerobiales</taxon>
        <taxon>Halobacteroidaceae</taxon>
        <taxon>Selenihalanaerobacter</taxon>
    </lineage>
</organism>
<dbReference type="Gene3D" id="3.40.50.720">
    <property type="entry name" value="NAD(P)-binding Rossmann-like Domain"/>
    <property type="match status" value="1"/>
</dbReference>
<sequence length="293" mass="31720">MKTGLKGTKIAVLGGDRREQRMLKLLVATGAHIKTLGMPADEDLDIIVKDELSEVTNNVDVVIAPMVSADETGYLKATFIDKEIKLTEEFFANLEFGTLFFIGIARGKLVDYCEKHNIKLVEMAKLDEIAILNAIPTAEGAIQVAMEESNITLHSNKSMVLGLGRVGLTQARMLAGLGSKTYGVARNPADRARAKEMGIIPVDFSELKVTITDMDFIFNTVPKMVLTRDILTRVKQEAIIIDLASSPGGTDFDAAEELGIKSILSLGLPGKVAPKTAGQILGDVIPRLIIEEL</sequence>
<dbReference type="NCBIfam" id="NF006162">
    <property type="entry name" value="PRK08306.1"/>
    <property type="match status" value="1"/>
</dbReference>
<dbReference type="GO" id="GO:0051287">
    <property type="term" value="F:NAD binding"/>
    <property type="evidence" value="ECO:0007669"/>
    <property type="project" value="InterPro"/>
</dbReference>
<protein>
    <submittedName>
        <fullName evidence="3">Dipicolinate synthase subunit A</fullName>
    </submittedName>
</protein>
<feature type="domain" description="Dipicolinate synthase subunit A N-terminal" evidence="2">
    <location>
        <begin position="9"/>
        <end position="123"/>
    </location>
</feature>
<name>A0A1T4JNE2_9FIRM</name>
<gene>
    <name evidence="3" type="ORF">SAMN02745118_00259</name>
</gene>
<dbReference type="EMBL" id="FUWM01000003">
    <property type="protein sequence ID" value="SJZ31661.1"/>
    <property type="molecule type" value="Genomic_DNA"/>
</dbReference>
<dbReference type="InterPro" id="IPR031629">
    <property type="entry name" value="DpaA_N"/>
</dbReference>
<accession>A0A1T4JNE2</accession>
<dbReference type="SUPFAM" id="SSF51735">
    <property type="entry name" value="NAD(P)-binding Rossmann-fold domains"/>
    <property type="match status" value="1"/>
</dbReference>
<dbReference type="Pfam" id="PF16924">
    <property type="entry name" value="DpaA_N"/>
    <property type="match status" value="1"/>
</dbReference>
<dbReference type="InterPro" id="IPR036291">
    <property type="entry name" value="NAD(P)-bd_dom_sf"/>
</dbReference>
<feature type="domain" description="D-isomer specific 2-hydroxyacid dehydrogenase NAD-binding" evidence="1">
    <location>
        <begin position="149"/>
        <end position="244"/>
    </location>
</feature>